<dbReference type="AlphaFoldDB" id="A0A6B0UMZ0"/>
<sequence length="119" mass="13028">MASCQGQQGVVAPLLLFEALSSSGDDEPPCFGGLRSSRKSPLTWEMPSNQTLSEAWVLCHGDEHSRLLRTRSLLPRTSSWRGRRLREPSRHCAVLPLGCLATVPVRAHPPGRAVCQGRT</sequence>
<proteinExistence type="predicted"/>
<evidence type="ECO:0000313" key="1">
    <source>
        <dbReference type="EMBL" id="MXU91072.1"/>
    </source>
</evidence>
<dbReference type="EMBL" id="GIFC01008989">
    <property type="protein sequence ID" value="MXU91072.1"/>
    <property type="molecule type" value="Transcribed_RNA"/>
</dbReference>
<accession>A0A6B0UMZ0</accession>
<name>A0A6B0UMZ0_IXORI</name>
<organism evidence="1">
    <name type="scientific">Ixodes ricinus</name>
    <name type="common">Common tick</name>
    <name type="synonym">Acarus ricinus</name>
    <dbReference type="NCBI Taxonomy" id="34613"/>
    <lineage>
        <taxon>Eukaryota</taxon>
        <taxon>Metazoa</taxon>
        <taxon>Ecdysozoa</taxon>
        <taxon>Arthropoda</taxon>
        <taxon>Chelicerata</taxon>
        <taxon>Arachnida</taxon>
        <taxon>Acari</taxon>
        <taxon>Parasitiformes</taxon>
        <taxon>Ixodida</taxon>
        <taxon>Ixodoidea</taxon>
        <taxon>Ixodidae</taxon>
        <taxon>Ixodinae</taxon>
        <taxon>Ixodes</taxon>
    </lineage>
</organism>
<reference evidence="1" key="1">
    <citation type="submission" date="2019-12" db="EMBL/GenBank/DDBJ databases">
        <title>An insight into the sialome of adult female Ixodes ricinus ticks feeding for 6 days.</title>
        <authorList>
            <person name="Perner J."/>
            <person name="Ribeiro J.M.C."/>
        </authorList>
    </citation>
    <scope>NUCLEOTIDE SEQUENCE</scope>
    <source>
        <strain evidence="1">Semi-engorged</strain>
        <tissue evidence="1">Salivary glands</tissue>
    </source>
</reference>
<protein>
    <submittedName>
        <fullName evidence="1">Uncharacterized protein</fullName>
    </submittedName>
</protein>